<organism evidence="2 3">
    <name type="scientific">Flavobacterium frigoris (strain PS1)</name>
    <dbReference type="NCBI Taxonomy" id="1086011"/>
    <lineage>
        <taxon>Bacteria</taxon>
        <taxon>Pseudomonadati</taxon>
        <taxon>Bacteroidota</taxon>
        <taxon>Flavobacteriia</taxon>
        <taxon>Flavobacteriales</taxon>
        <taxon>Flavobacteriaceae</taxon>
        <taxon>Flavobacterium</taxon>
    </lineage>
</organism>
<keyword evidence="1" id="KW-1133">Transmembrane helix</keyword>
<evidence type="ECO:0000313" key="3">
    <source>
        <dbReference type="Proteomes" id="UP000005566"/>
    </source>
</evidence>
<dbReference type="EMBL" id="AHKF01000018">
    <property type="protein sequence ID" value="EIA08783.1"/>
    <property type="molecule type" value="Genomic_DNA"/>
</dbReference>
<accession>H7FSE0</accession>
<feature type="transmembrane region" description="Helical" evidence="1">
    <location>
        <begin position="74"/>
        <end position="92"/>
    </location>
</feature>
<dbReference type="OrthoDB" id="1445645at2"/>
<name>H7FSE0_FLAFP</name>
<reference evidence="2 3" key="1">
    <citation type="journal article" date="2014" name="Acta Crystallogr. D">
        <title>Structure-based characterization and antifreeze properties of a hyperactive ice-binding protein from the Antarctic bacterium Flavobacterium frigoris PS1.</title>
        <authorList>
            <person name="Do H."/>
            <person name="Kim S.J."/>
            <person name="Kim H.J."/>
            <person name="Lee J.H."/>
        </authorList>
    </citation>
    <scope>NUCLEOTIDE SEQUENCE [LARGE SCALE GENOMIC DNA]</scope>
    <source>
        <strain evidence="2 3">PS1</strain>
    </source>
</reference>
<dbReference type="STRING" id="1086011.HJ01_02505"/>
<keyword evidence="1" id="KW-0472">Membrane</keyword>
<keyword evidence="3" id="KW-1185">Reference proteome</keyword>
<feature type="transmembrane region" description="Helical" evidence="1">
    <location>
        <begin position="48"/>
        <end position="67"/>
    </location>
</feature>
<dbReference type="AlphaFoldDB" id="H7FSE0"/>
<evidence type="ECO:0000256" key="1">
    <source>
        <dbReference type="SAM" id="Phobius"/>
    </source>
</evidence>
<feature type="transmembrane region" description="Helical" evidence="1">
    <location>
        <begin position="104"/>
        <end position="128"/>
    </location>
</feature>
<protein>
    <submittedName>
        <fullName evidence="2">Uncharacterized protein</fullName>
    </submittedName>
</protein>
<dbReference type="PATRIC" id="fig|1086011.3.peg.2453"/>
<gene>
    <name evidence="2" type="ORF">HJ01_02505</name>
</gene>
<keyword evidence="1" id="KW-0812">Transmembrane</keyword>
<feature type="transmembrane region" description="Helical" evidence="1">
    <location>
        <begin position="7"/>
        <end position="28"/>
    </location>
</feature>
<dbReference type="Proteomes" id="UP000005566">
    <property type="component" value="Unassembled WGS sequence"/>
</dbReference>
<sequence>MNLKNVAPLLIVAILGMVSILLPIFIYGDLKPYDSPLFPLIRTGIEGISRYSLIFLLLSGFIVKLFSNLPFWQIGPMSMALFPLAAICEMIADSSSHNMFPFEFIMYGFLTIPAIIGAITSQVIRGFVIRKQ</sequence>
<proteinExistence type="predicted"/>
<dbReference type="RefSeq" id="WP_007138682.1">
    <property type="nucleotide sequence ID" value="NZ_AHKF01000018.1"/>
</dbReference>
<evidence type="ECO:0000313" key="2">
    <source>
        <dbReference type="EMBL" id="EIA08783.1"/>
    </source>
</evidence>
<comment type="caution">
    <text evidence="2">The sequence shown here is derived from an EMBL/GenBank/DDBJ whole genome shotgun (WGS) entry which is preliminary data.</text>
</comment>